<feature type="domain" description="Cation-transporting P-type ATPase N-terminal" evidence="19">
    <location>
        <begin position="55"/>
        <end position="128"/>
    </location>
</feature>
<dbReference type="InterPro" id="IPR023214">
    <property type="entry name" value="HAD_sf"/>
</dbReference>
<keyword evidence="6" id="KW-1003">Cell membrane</keyword>
<feature type="transmembrane region" description="Helical" evidence="18">
    <location>
        <begin position="713"/>
        <end position="732"/>
    </location>
</feature>
<accession>A0ABT5NY00</accession>
<keyword evidence="21" id="KW-1185">Reference proteome</keyword>
<evidence type="ECO:0000256" key="15">
    <source>
        <dbReference type="ARBA" id="ARBA00023136"/>
    </source>
</evidence>
<dbReference type="PRINTS" id="PR01836">
    <property type="entry name" value="MGATPASE"/>
</dbReference>
<feature type="transmembrane region" description="Helical" evidence="18">
    <location>
        <begin position="251"/>
        <end position="273"/>
    </location>
</feature>
<evidence type="ECO:0000256" key="18">
    <source>
        <dbReference type="SAM" id="Phobius"/>
    </source>
</evidence>
<dbReference type="Pfam" id="PF00690">
    <property type="entry name" value="Cation_ATPase_N"/>
    <property type="match status" value="1"/>
</dbReference>
<evidence type="ECO:0000256" key="9">
    <source>
        <dbReference type="ARBA" id="ARBA00022692"/>
    </source>
</evidence>
<comment type="subcellular location">
    <subcellularLocation>
        <location evidence="2">Cell inner membrane</location>
        <topology evidence="2">Multi-pass membrane protein</topology>
    </subcellularLocation>
</comment>
<evidence type="ECO:0000256" key="8">
    <source>
        <dbReference type="ARBA" id="ARBA00022553"/>
    </source>
</evidence>
<comment type="function">
    <text evidence="1">Mediates magnesium influx to the cytosol.</text>
</comment>
<dbReference type="InterPro" id="IPR004014">
    <property type="entry name" value="ATPase_P-typ_cation-transptr_N"/>
</dbReference>
<dbReference type="PROSITE" id="PS00154">
    <property type="entry name" value="ATPASE_E1_E2"/>
    <property type="match status" value="1"/>
</dbReference>
<dbReference type="InterPro" id="IPR006068">
    <property type="entry name" value="ATPase_P-typ_cation-transptr_C"/>
</dbReference>
<evidence type="ECO:0000259" key="19">
    <source>
        <dbReference type="SMART" id="SM00831"/>
    </source>
</evidence>
<dbReference type="InterPro" id="IPR008250">
    <property type="entry name" value="ATPase_P-typ_transduc_dom_A_sf"/>
</dbReference>
<dbReference type="SFLD" id="SFLDS00003">
    <property type="entry name" value="Haloacid_Dehalogenase"/>
    <property type="match status" value="1"/>
</dbReference>
<evidence type="ECO:0000256" key="11">
    <source>
        <dbReference type="ARBA" id="ARBA00022840"/>
    </source>
</evidence>
<feature type="transmembrane region" description="Helical" evidence="18">
    <location>
        <begin position="293"/>
        <end position="311"/>
    </location>
</feature>
<keyword evidence="12" id="KW-0460">Magnesium</keyword>
<dbReference type="InterPro" id="IPR018303">
    <property type="entry name" value="ATPase_P-typ_P_site"/>
</dbReference>
<dbReference type="InterPro" id="IPR006415">
    <property type="entry name" value="P-type_ATPase_IIIB"/>
</dbReference>
<dbReference type="InterPro" id="IPR044492">
    <property type="entry name" value="P_typ_ATPase_HD_dom"/>
</dbReference>
<feature type="transmembrane region" description="Helical" evidence="18">
    <location>
        <begin position="809"/>
        <end position="827"/>
    </location>
</feature>
<dbReference type="Gene3D" id="2.70.150.10">
    <property type="entry name" value="Calcium-transporting ATPase, cytoplasmic transduction domain A"/>
    <property type="match status" value="1"/>
</dbReference>
<keyword evidence="10" id="KW-0547">Nucleotide-binding</keyword>
<keyword evidence="9 18" id="KW-0812">Transmembrane</keyword>
<keyword evidence="11" id="KW-0067">ATP-binding</keyword>
<evidence type="ECO:0000256" key="16">
    <source>
        <dbReference type="ARBA" id="ARBA00029806"/>
    </source>
</evidence>
<dbReference type="SUPFAM" id="SSF56784">
    <property type="entry name" value="HAD-like"/>
    <property type="match status" value="1"/>
</dbReference>
<evidence type="ECO:0000256" key="4">
    <source>
        <dbReference type="ARBA" id="ARBA00012786"/>
    </source>
</evidence>
<keyword evidence="15 18" id="KW-0472">Membrane</keyword>
<organism evidence="20 21">
    <name type="scientific">Pseudomonas fontis</name>
    <dbReference type="NCBI Taxonomy" id="2942633"/>
    <lineage>
        <taxon>Bacteria</taxon>
        <taxon>Pseudomonadati</taxon>
        <taxon>Pseudomonadota</taxon>
        <taxon>Gammaproteobacteria</taxon>
        <taxon>Pseudomonadales</taxon>
        <taxon>Pseudomonadaceae</taxon>
        <taxon>Pseudomonas</taxon>
    </lineage>
</organism>
<dbReference type="InterPro" id="IPR036412">
    <property type="entry name" value="HAD-like_sf"/>
</dbReference>
<evidence type="ECO:0000313" key="20">
    <source>
        <dbReference type="EMBL" id="MDD0993072.1"/>
    </source>
</evidence>
<evidence type="ECO:0000256" key="1">
    <source>
        <dbReference type="ARBA" id="ARBA00003954"/>
    </source>
</evidence>
<evidence type="ECO:0000256" key="10">
    <source>
        <dbReference type="ARBA" id="ARBA00022741"/>
    </source>
</evidence>
<dbReference type="InterPro" id="IPR059000">
    <property type="entry name" value="ATPase_P-type_domA"/>
</dbReference>
<protein>
    <recommendedName>
        <fullName evidence="5">Magnesium-transporting ATPase, P-type 1</fullName>
        <ecNumber evidence="4">7.2.2.14</ecNumber>
    </recommendedName>
    <alternativeName>
        <fullName evidence="16">Mg(2+) transport ATPase, P-type 1</fullName>
    </alternativeName>
</protein>
<feature type="transmembrane region" description="Helical" evidence="18">
    <location>
        <begin position="323"/>
        <end position="342"/>
    </location>
</feature>
<dbReference type="Gene3D" id="1.20.1110.10">
    <property type="entry name" value="Calcium-transporting ATPase, transmembrane domain"/>
    <property type="match status" value="1"/>
</dbReference>
<feature type="transmembrane region" description="Helical" evidence="18">
    <location>
        <begin position="839"/>
        <end position="858"/>
    </location>
</feature>
<keyword evidence="13" id="KW-1278">Translocase</keyword>
<dbReference type="Pfam" id="PF00122">
    <property type="entry name" value="E1-E2_ATPase"/>
    <property type="match status" value="1"/>
</dbReference>
<dbReference type="SMART" id="SM00831">
    <property type="entry name" value="Cation_ATPase_N"/>
    <property type="match status" value="1"/>
</dbReference>
<evidence type="ECO:0000256" key="12">
    <source>
        <dbReference type="ARBA" id="ARBA00022842"/>
    </source>
</evidence>
<name>A0ABT5NY00_9PSED</name>
<keyword evidence="7" id="KW-0997">Cell inner membrane</keyword>
<evidence type="ECO:0000256" key="3">
    <source>
        <dbReference type="ARBA" id="ARBA00008746"/>
    </source>
</evidence>
<evidence type="ECO:0000256" key="5">
    <source>
        <dbReference type="ARBA" id="ARBA00013555"/>
    </source>
</evidence>
<comment type="similarity">
    <text evidence="3">Belongs to the cation transport ATPase (P-type) (TC 3.A.3) family. Type IIIB subfamily.</text>
</comment>
<dbReference type="Pfam" id="PF13246">
    <property type="entry name" value="Cation_ATPase"/>
    <property type="match status" value="1"/>
</dbReference>
<feature type="transmembrane region" description="Helical" evidence="18">
    <location>
        <begin position="131"/>
        <end position="148"/>
    </location>
</feature>
<feature type="transmembrane region" description="Helical" evidence="18">
    <location>
        <begin position="870"/>
        <end position="889"/>
    </location>
</feature>
<dbReference type="SFLD" id="SFLDF00027">
    <property type="entry name" value="p-type_atpase"/>
    <property type="match status" value="1"/>
</dbReference>
<evidence type="ECO:0000256" key="17">
    <source>
        <dbReference type="ARBA" id="ARBA00047295"/>
    </source>
</evidence>
<dbReference type="SFLD" id="SFLDG00002">
    <property type="entry name" value="C1.7:_P-type_atpase_like"/>
    <property type="match status" value="1"/>
</dbReference>
<evidence type="ECO:0000256" key="13">
    <source>
        <dbReference type="ARBA" id="ARBA00022967"/>
    </source>
</evidence>
<evidence type="ECO:0000256" key="7">
    <source>
        <dbReference type="ARBA" id="ARBA00022519"/>
    </source>
</evidence>
<dbReference type="Gene3D" id="3.40.50.1000">
    <property type="entry name" value="HAD superfamily/HAD-like"/>
    <property type="match status" value="1"/>
</dbReference>
<dbReference type="NCBIfam" id="TIGR01524">
    <property type="entry name" value="ATPase-IIIB_Mg"/>
    <property type="match status" value="1"/>
</dbReference>
<evidence type="ECO:0000256" key="6">
    <source>
        <dbReference type="ARBA" id="ARBA00022475"/>
    </source>
</evidence>
<dbReference type="PANTHER" id="PTHR42861">
    <property type="entry name" value="CALCIUM-TRANSPORTING ATPASE"/>
    <property type="match status" value="1"/>
</dbReference>
<reference evidence="20 21" key="1">
    <citation type="submission" date="2022-05" db="EMBL/GenBank/DDBJ databases">
        <title>Novel Pseudomonas spp. Isolated from a Rainbow Trout Aquaculture Facility.</title>
        <authorList>
            <person name="Testerman T."/>
            <person name="Graf J."/>
        </authorList>
    </citation>
    <scope>NUCLEOTIDE SEQUENCE [LARGE SCALE GENOMIC DNA]</scope>
    <source>
        <strain evidence="20 21">ID681</strain>
    </source>
</reference>
<comment type="caution">
    <text evidence="20">The sequence shown here is derived from an EMBL/GenBank/DDBJ whole genome shotgun (WGS) entry which is preliminary data.</text>
</comment>
<dbReference type="Pfam" id="PF00689">
    <property type="entry name" value="Cation_ATPase_C"/>
    <property type="match status" value="1"/>
</dbReference>
<dbReference type="EC" id="7.2.2.14" evidence="4"/>
<dbReference type="InterPro" id="IPR023299">
    <property type="entry name" value="ATPase_P-typ_cyto_dom_N"/>
</dbReference>
<evidence type="ECO:0000256" key="14">
    <source>
        <dbReference type="ARBA" id="ARBA00022989"/>
    </source>
</evidence>
<proteinExistence type="inferred from homology"/>
<dbReference type="NCBIfam" id="NF011702">
    <property type="entry name" value="PRK15122.1"/>
    <property type="match status" value="1"/>
</dbReference>
<dbReference type="SUPFAM" id="SSF81653">
    <property type="entry name" value="Calcium ATPase, transduction domain A"/>
    <property type="match status" value="1"/>
</dbReference>
<dbReference type="InterPro" id="IPR001757">
    <property type="entry name" value="P_typ_ATPase"/>
</dbReference>
<evidence type="ECO:0000313" key="21">
    <source>
        <dbReference type="Proteomes" id="UP001148203"/>
    </source>
</evidence>
<comment type="catalytic activity">
    <reaction evidence="17">
        <text>Mg(2+)(out) + ATP + H2O = Mg(2+)(in) + ADP + phosphate + H(+)</text>
        <dbReference type="Rhea" id="RHEA:10260"/>
        <dbReference type="ChEBI" id="CHEBI:15377"/>
        <dbReference type="ChEBI" id="CHEBI:15378"/>
        <dbReference type="ChEBI" id="CHEBI:18420"/>
        <dbReference type="ChEBI" id="CHEBI:30616"/>
        <dbReference type="ChEBI" id="CHEBI:43474"/>
        <dbReference type="ChEBI" id="CHEBI:456216"/>
        <dbReference type="EC" id="7.2.2.14"/>
    </reaction>
</comment>
<evidence type="ECO:0000256" key="2">
    <source>
        <dbReference type="ARBA" id="ARBA00004429"/>
    </source>
</evidence>
<keyword evidence="14 18" id="KW-1133">Transmembrane helix</keyword>
<gene>
    <name evidence="20" type="primary">mgtA</name>
    <name evidence="20" type="ORF">M5G11_21300</name>
</gene>
<dbReference type="CDD" id="cd02077">
    <property type="entry name" value="P-type_ATPase_Mg"/>
    <property type="match status" value="1"/>
</dbReference>
<dbReference type="NCBIfam" id="TIGR01494">
    <property type="entry name" value="ATPase_P-type"/>
    <property type="match status" value="3"/>
</dbReference>
<dbReference type="SUPFAM" id="SSF81665">
    <property type="entry name" value="Calcium ATPase, transmembrane domain M"/>
    <property type="match status" value="1"/>
</dbReference>
<dbReference type="RefSeq" id="WP_273913888.1">
    <property type="nucleotide sequence ID" value="NZ_JAMDGX010000113.1"/>
</dbReference>
<feature type="transmembrane region" description="Helical" evidence="18">
    <location>
        <begin position="774"/>
        <end position="797"/>
    </location>
</feature>
<dbReference type="EMBL" id="JAMDGY010000077">
    <property type="protein sequence ID" value="MDD0993072.1"/>
    <property type="molecule type" value="Genomic_DNA"/>
</dbReference>
<dbReference type="InterPro" id="IPR023298">
    <property type="entry name" value="ATPase_P-typ_TM_dom_sf"/>
</dbReference>
<dbReference type="Gene3D" id="3.40.1110.10">
    <property type="entry name" value="Calcium-transporting ATPase, cytoplasmic domain N"/>
    <property type="match status" value="1"/>
</dbReference>
<sequence length="904" mass="99927">MNNKPNLTLLKEFFASFLRSRHYARHFRRLALFESLADSSVSRELPPTLAHTLVKAALQDPDALLTSLGTQREGLHAEAIEPLRERFGLNEVEHEQPLPWWMHLWHCYRNPFNLLLSLLALISWLTEDMKAAAVILSMVIISTLLRFWQEAQSNKAADALKAMVSNTATVIREQRQELPIQYLLPGDIIVLSAGDMIPADCRVLSAKDLFISQAAMTGESLPVEKFAQLRDSTSSINPLDLDTLLFMGTNVVSGAATAVVLSTGNSTYFGALALRVSATDREPTSFQAGVNTISWLLIRFMLVMAPLVLLINGFSKGDWMQALLFALSIAVGLTPEMLPMIVTSTLAKGAVFLSRKKVIVKRLDAIQNFGAMDVLCTDKTGTLTQDRIFLARHVDAWGEASDDVLQMAYLNSYYQTGLKNLLDVAVLEHVEVNRELQVATAFAKVDEVPFDFTRRRMSVVVSRQDLDQNLLICKGAVEEILAVCTRVRHGDTDEPLTAALLQGIREVTASFNEEGLRVVAVAARPTARSQDNYGVGDEQQLTLIGYVAFLDPPKESTAPALKALAAHGVAVKVLTGDNERVTAKICREVGLEPQGLLLGSDIEGMGDQQLAAAVETCNVFARLTPAHKERIVRLLKGNGHVVGFMGDGINDAPALRTADIGISVDSAVDIAKQAADIILLEKSLMVLEEGVLEGRRTFANMLKYIKMTASSNFGNVFSVLIASAFIPFLPMLPMHLLVQNLLYDVSQIAIPFDNVDPEQLQAPQRWQPADIGRFMLFFGPISSIFDIGTFLLMWYVFKANSAEHQTLFQSGWFVVGLLTQTLVVHLIRTPRVPFLQSRAAAPLMIMTGVIMAVGIFLPMGPFAHYFKLQALPPLYFVFLMLILLAYMGLTQAMKGFYRRRYGWQ</sequence>
<keyword evidence="8" id="KW-0597">Phosphoprotein</keyword>
<dbReference type="Proteomes" id="UP001148203">
    <property type="component" value="Unassembled WGS sequence"/>
</dbReference>